<organism evidence="1 2">
    <name type="scientific">Paenibacillus ginsengarvi</name>
    <dbReference type="NCBI Taxonomy" id="400777"/>
    <lineage>
        <taxon>Bacteria</taxon>
        <taxon>Bacillati</taxon>
        <taxon>Bacillota</taxon>
        <taxon>Bacilli</taxon>
        <taxon>Bacillales</taxon>
        <taxon>Paenibacillaceae</taxon>
        <taxon>Paenibacillus</taxon>
    </lineage>
</organism>
<reference evidence="1 2" key="1">
    <citation type="journal article" date="2007" name="Int. J. Syst. Evol. Microbiol.">
        <title>Paenibacillus ginsengarvi sp. nov., isolated from soil from ginseng cultivation.</title>
        <authorList>
            <person name="Yoon M.H."/>
            <person name="Ten L.N."/>
            <person name="Im W.T."/>
        </authorList>
    </citation>
    <scope>NUCLEOTIDE SEQUENCE [LARGE SCALE GENOMIC DNA]</scope>
    <source>
        <strain evidence="1 2">KCTC 13059</strain>
    </source>
</reference>
<dbReference type="Proteomes" id="UP000282311">
    <property type="component" value="Unassembled WGS sequence"/>
</dbReference>
<evidence type="ECO:0000313" key="1">
    <source>
        <dbReference type="EMBL" id="RKN84898.1"/>
    </source>
</evidence>
<keyword evidence="2" id="KW-1185">Reference proteome</keyword>
<protein>
    <submittedName>
        <fullName evidence="1">Uncharacterized protein</fullName>
    </submittedName>
</protein>
<comment type="caution">
    <text evidence="1">The sequence shown here is derived from an EMBL/GenBank/DDBJ whole genome shotgun (WGS) entry which is preliminary data.</text>
</comment>
<dbReference type="EMBL" id="RBAH01000006">
    <property type="protein sequence ID" value="RKN84898.1"/>
    <property type="molecule type" value="Genomic_DNA"/>
</dbReference>
<accession>A0A3B0CJL6</accession>
<proteinExistence type="predicted"/>
<evidence type="ECO:0000313" key="2">
    <source>
        <dbReference type="Proteomes" id="UP000282311"/>
    </source>
</evidence>
<dbReference type="AlphaFoldDB" id="A0A3B0CJL6"/>
<sequence length="435" mass="48951">MEYYVDIGGTPIRVGDEVQIVYRAKKHEGKNSDLVRNKRVGVVIGTSPKKYVVVQLRMVRNSQELCKPAFFYPEELKVISTEASEGELLAYEAIKKTSPAQQEHIDDSVGTEYLETETPDWRISPEQYQRLIHYVGCGNFPEADILFFGNEEGTGTFSIEANVEARCSTFGKEPGSSSYTYTFGDLETDGFFWEPAALGGRDKIVDYLRAKGGKPKVSDTVRGSFLPSISRIVLALENQANTPIESWFETDHSKETERKIKEFALQGLFCPREGIQTALTDWRHLPRPNEGAWYDEYRVTETIEKCYLSAYNQFASAKKDSFSDYSEDAEKRKRILLNAFVKSPAKVLIGLGGANGFKKEVLSRLFGLSFEPVDLAHGISMNRAVAHLGSKEMSIFLLPFPSAQVYGSKGELLDCLKTFVIEHLAPLMDKQHRQN</sequence>
<name>A0A3B0CJL6_9BACL</name>
<gene>
    <name evidence="1" type="ORF">D7M11_10220</name>
</gene>